<feature type="compositionally biased region" description="Polar residues" evidence="1">
    <location>
        <begin position="101"/>
        <end position="112"/>
    </location>
</feature>
<dbReference type="AlphaFoldDB" id="A0A1Y3NYH3"/>
<proteinExistence type="predicted"/>
<evidence type="ECO:0000256" key="2">
    <source>
        <dbReference type="SAM" id="SignalP"/>
    </source>
</evidence>
<evidence type="ECO:0000313" key="3">
    <source>
        <dbReference type="EMBL" id="OUM71251.1"/>
    </source>
</evidence>
<feature type="compositionally biased region" description="Low complexity" evidence="1">
    <location>
        <begin position="178"/>
        <end position="195"/>
    </location>
</feature>
<evidence type="ECO:0000313" key="4">
    <source>
        <dbReference type="Proteomes" id="UP000195440"/>
    </source>
</evidence>
<feature type="compositionally biased region" description="Low complexity" evidence="1">
    <location>
        <begin position="140"/>
        <end position="158"/>
    </location>
</feature>
<evidence type="ECO:0000256" key="1">
    <source>
        <dbReference type="SAM" id="MobiDB-lite"/>
    </source>
</evidence>
<feature type="compositionally biased region" description="Basic and acidic residues" evidence="1">
    <location>
        <begin position="159"/>
        <end position="177"/>
    </location>
</feature>
<feature type="signal peptide" evidence="2">
    <location>
        <begin position="1"/>
        <end position="29"/>
    </location>
</feature>
<name>A0A1Y3NYH3_9PSED</name>
<reference evidence="3 4" key="1">
    <citation type="journal article" date="2017" name="Syst. Appl. Microbiol.">
        <title>Pseudomonas caspiana sp. nov., a citrus pathogen in the Pseudomonas syringae phylogenetic group.</title>
        <authorList>
            <person name="Busquets A."/>
            <person name="Gomila M."/>
            <person name="Beiki F."/>
            <person name="Mulet M."/>
            <person name="Rahimian H."/>
            <person name="Garcia-Valdes E."/>
            <person name="Lalucat J."/>
        </authorList>
    </citation>
    <scope>NUCLEOTIDE SEQUENCE [LARGE SCALE GENOMIC DNA]</scope>
    <source>
        <strain evidence="3 4">FBF102</strain>
    </source>
</reference>
<organism evidence="3 4">
    <name type="scientific">Pseudomonas caspiana</name>
    <dbReference type="NCBI Taxonomy" id="1451454"/>
    <lineage>
        <taxon>Bacteria</taxon>
        <taxon>Pseudomonadati</taxon>
        <taxon>Pseudomonadota</taxon>
        <taxon>Gammaproteobacteria</taxon>
        <taxon>Pseudomonadales</taxon>
        <taxon>Pseudomonadaceae</taxon>
        <taxon>Pseudomonas</taxon>
    </lineage>
</organism>
<accession>A0A1Y3NYH3</accession>
<feature type="chain" id="PRO_5012711736" evidence="2">
    <location>
        <begin position="30"/>
        <end position="222"/>
    </location>
</feature>
<dbReference type="Proteomes" id="UP000195440">
    <property type="component" value="Unassembled WGS sequence"/>
</dbReference>
<sequence length="222" mass="23703">MTSKSAFLSSKIRFAAFLMGSLALSQAQAAVDLSSYDATSQDSIVASHYEPTGVYSIRKTDVTLGGLQQLQKESRQNASELAALKETVKAQTRLIEELKRNNGTTTQSSNADVSGLKSKMDEQSRTISKLESQLNDLKRSAGSSSSSNSSSSDVSSLKSKIEDQNRSISKLESKLSDIQRSSGSSSNSSSGDISSLKQDISNLRSSVGRLESQVSSLSSKVK</sequence>
<protein>
    <submittedName>
        <fullName evidence="3">Uncharacterized protein</fullName>
    </submittedName>
</protein>
<gene>
    <name evidence="3" type="ORF">AUC60_24310</name>
</gene>
<keyword evidence="2" id="KW-0732">Signal</keyword>
<comment type="caution">
    <text evidence="3">The sequence shown here is derived from an EMBL/GenBank/DDBJ whole genome shotgun (WGS) entry which is preliminary data.</text>
</comment>
<dbReference type="RefSeq" id="WP_087273790.1">
    <property type="nucleotide sequence ID" value="NZ_JBJGBV010000023.1"/>
</dbReference>
<dbReference type="EMBL" id="LOHF01000030">
    <property type="protein sequence ID" value="OUM71251.1"/>
    <property type="molecule type" value="Genomic_DNA"/>
</dbReference>
<feature type="region of interest" description="Disordered" evidence="1">
    <location>
        <begin position="98"/>
        <end position="197"/>
    </location>
</feature>
<keyword evidence="4" id="KW-1185">Reference proteome</keyword>
<dbReference type="Gene3D" id="1.10.287.1490">
    <property type="match status" value="1"/>
</dbReference>
<dbReference type="OrthoDB" id="6866613at2"/>
<feature type="compositionally biased region" description="Polar residues" evidence="1">
    <location>
        <begin position="125"/>
        <end position="135"/>
    </location>
</feature>